<evidence type="ECO:0000313" key="5">
    <source>
        <dbReference type="Proteomes" id="UP001168990"/>
    </source>
</evidence>
<dbReference type="Gene3D" id="3.30.70.330">
    <property type="match status" value="1"/>
</dbReference>
<dbReference type="AlphaFoldDB" id="A0AA39FJ20"/>
<reference evidence="4" key="1">
    <citation type="journal article" date="2023" name="bioRxiv">
        <title>Scaffold-level genome assemblies of two parasitoid biocontrol wasps reveal the parthenogenesis mechanism and an associated novel virus.</title>
        <authorList>
            <person name="Inwood S."/>
            <person name="Skelly J."/>
            <person name="Guhlin J."/>
            <person name="Harrop T."/>
            <person name="Goldson S."/>
            <person name="Dearden P."/>
        </authorList>
    </citation>
    <scope>NUCLEOTIDE SEQUENCE</scope>
    <source>
        <strain evidence="4">Irish</strain>
        <tissue evidence="4">Whole body</tissue>
    </source>
</reference>
<accession>A0AA39FJ20</accession>
<dbReference type="GO" id="GO:0003723">
    <property type="term" value="F:RNA binding"/>
    <property type="evidence" value="ECO:0007669"/>
    <property type="project" value="UniProtKB-UniRule"/>
</dbReference>
<reference evidence="4" key="2">
    <citation type="submission" date="2023-03" db="EMBL/GenBank/DDBJ databases">
        <authorList>
            <person name="Inwood S.N."/>
            <person name="Skelly J.G."/>
            <person name="Guhlin J."/>
            <person name="Harrop T.W.R."/>
            <person name="Goldson S.G."/>
            <person name="Dearden P.K."/>
        </authorList>
    </citation>
    <scope>NUCLEOTIDE SEQUENCE</scope>
    <source>
        <strain evidence="4">Irish</strain>
        <tissue evidence="4">Whole body</tissue>
    </source>
</reference>
<proteinExistence type="predicted"/>
<comment type="caution">
    <text evidence="4">The sequence shown here is derived from an EMBL/GenBank/DDBJ whole genome shotgun (WGS) entry which is preliminary data.</text>
</comment>
<protein>
    <recommendedName>
        <fullName evidence="3">RRM domain-containing protein</fullName>
    </recommendedName>
</protein>
<dbReference type="CDD" id="cd12249">
    <property type="entry name" value="RRM1_hnRNPR_like"/>
    <property type="match status" value="1"/>
</dbReference>
<keyword evidence="1 2" id="KW-0694">RNA-binding</keyword>
<evidence type="ECO:0000313" key="4">
    <source>
        <dbReference type="EMBL" id="KAK0170254.1"/>
    </source>
</evidence>
<evidence type="ECO:0000256" key="2">
    <source>
        <dbReference type="PROSITE-ProRule" id="PRU00176"/>
    </source>
</evidence>
<dbReference type="Proteomes" id="UP001168990">
    <property type="component" value="Unassembled WGS sequence"/>
</dbReference>
<organism evidence="4 5">
    <name type="scientific">Microctonus aethiopoides</name>
    <dbReference type="NCBI Taxonomy" id="144406"/>
    <lineage>
        <taxon>Eukaryota</taxon>
        <taxon>Metazoa</taxon>
        <taxon>Ecdysozoa</taxon>
        <taxon>Arthropoda</taxon>
        <taxon>Hexapoda</taxon>
        <taxon>Insecta</taxon>
        <taxon>Pterygota</taxon>
        <taxon>Neoptera</taxon>
        <taxon>Endopterygota</taxon>
        <taxon>Hymenoptera</taxon>
        <taxon>Apocrita</taxon>
        <taxon>Ichneumonoidea</taxon>
        <taxon>Braconidae</taxon>
        <taxon>Euphorinae</taxon>
        <taxon>Microctonus</taxon>
    </lineage>
</organism>
<dbReference type="Pfam" id="PF00076">
    <property type="entry name" value="RRM_1"/>
    <property type="match status" value="1"/>
</dbReference>
<gene>
    <name evidence="4" type="ORF">PV328_010835</name>
</gene>
<evidence type="ECO:0000256" key="1">
    <source>
        <dbReference type="ARBA" id="ARBA00022884"/>
    </source>
</evidence>
<dbReference type="InterPro" id="IPR000504">
    <property type="entry name" value="RRM_dom"/>
</dbReference>
<evidence type="ECO:0000259" key="3">
    <source>
        <dbReference type="PROSITE" id="PS50102"/>
    </source>
</evidence>
<dbReference type="EMBL" id="JAQQBS010000004">
    <property type="protein sequence ID" value="KAK0170254.1"/>
    <property type="molecule type" value="Genomic_DNA"/>
</dbReference>
<dbReference type="InterPro" id="IPR035979">
    <property type="entry name" value="RBD_domain_sf"/>
</dbReference>
<name>A0AA39FJ20_9HYME</name>
<dbReference type="InterPro" id="IPR012677">
    <property type="entry name" value="Nucleotide-bd_a/b_plait_sf"/>
</dbReference>
<dbReference type="PROSITE" id="PS50102">
    <property type="entry name" value="RRM"/>
    <property type="match status" value="1"/>
</dbReference>
<keyword evidence="5" id="KW-1185">Reference proteome</keyword>
<dbReference type="PANTHER" id="PTHR21245">
    <property type="entry name" value="HETEROGENEOUS NUCLEAR RIBONUCLEOPROTEIN"/>
    <property type="match status" value="1"/>
</dbReference>
<dbReference type="SMART" id="SM00360">
    <property type="entry name" value="RRM"/>
    <property type="match status" value="1"/>
</dbReference>
<feature type="domain" description="RRM" evidence="3">
    <location>
        <begin position="131"/>
        <end position="209"/>
    </location>
</feature>
<sequence length="325" mass="37441">MRACSKQVLWNREVRPEIQKRRDGKPTLKDCNDEHKLKEIARLMFMLQAEASVSRNEDLHRKWSQSCSLNDNDLHENDCNAEIRNIKNQIETSEQVLKLQADSGCTITQVNGQRKLGPPPGWIGPPPDPGCEIFVGKIPRNLYEHELYPIFRSIGEIYEIRLMMDFSGTNRGYCFVMYTNASDANRAIKELNNYEIRPGRKIGVVLSINNCRLCVSQLPQNLDTETFIRKICETTTEVRNVAIYRYLDGRIKNALISYNTHIAAAMGRRRLVPDRTNLFPGVDLTIDWAHPKLTPYNVREKAENNESGHRSSLTLKIERGDFSYR</sequence>
<dbReference type="SUPFAM" id="SSF54928">
    <property type="entry name" value="RNA-binding domain, RBD"/>
    <property type="match status" value="1"/>
</dbReference>